<accession>A0A933GMR5</accession>
<gene>
    <name evidence="1" type="ORF">HY730_06380</name>
</gene>
<sequence>MSIAKEVEELLKAKPIKKTPELSRLQRLIEEKRAKGVIPSKRGCLPNLQDAERHSRNTLFKIGAS</sequence>
<dbReference type="Proteomes" id="UP000772181">
    <property type="component" value="Unassembled WGS sequence"/>
</dbReference>
<evidence type="ECO:0000313" key="1">
    <source>
        <dbReference type="EMBL" id="MBI4595990.1"/>
    </source>
</evidence>
<dbReference type="AlphaFoldDB" id="A0A933GMR5"/>
<evidence type="ECO:0000313" key="2">
    <source>
        <dbReference type="Proteomes" id="UP000772181"/>
    </source>
</evidence>
<name>A0A933GMR5_UNCTE</name>
<proteinExistence type="predicted"/>
<reference evidence="1" key="1">
    <citation type="submission" date="2020-07" db="EMBL/GenBank/DDBJ databases">
        <title>Huge and variable diversity of episymbiotic CPR bacteria and DPANN archaea in groundwater ecosystems.</title>
        <authorList>
            <person name="He C.Y."/>
            <person name="Keren R."/>
            <person name="Whittaker M."/>
            <person name="Farag I.F."/>
            <person name="Doudna J."/>
            <person name="Cate J.H.D."/>
            <person name="Banfield J.F."/>
        </authorList>
    </citation>
    <scope>NUCLEOTIDE SEQUENCE</scope>
    <source>
        <strain evidence="1">NC_groundwater_1482_Ag_S-0.65um_47_24</strain>
    </source>
</reference>
<organism evidence="1 2">
    <name type="scientific">Tectimicrobiota bacterium</name>
    <dbReference type="NCBI Taxonomy" id="2528274"/>
    <lineage>
        <taxon>Bacteria</taxon>
        <taxon>Pseudomonadati</taxon>
        <taxon>Nitrospinota/Tectimicrobiota group</taxon>
        <taxon>Candidatus Tectimicrobiota</taxon>
    </lineage>
</organism>
<dbReference type="EMBL" id="JACQWF010000283">
    <property type="protein sequence ID" value="MBI4595990.1"/>
    <property type="molecule type" value="Genomic_DNA"/>
</dbReference>
<comment type="caution">
    <text evidence="1">The sequence shown here is derived from an EMBL/GenBank/DDBJ whole genome shotgun (WGS) entry which is preliminary data.</text>
</comment>
<protein>
    <submittedName>
        <fullName evidence="1">Uncharacterized protein</fullName>
    </submittedName>
</protein>